<organism evidence="1 2">
    <name type="scientific">Corynascus novoguineensis</name>
    <dbReference type="NCBI Taxonomy" id="1126955"/>
    <lineage>
        <taxon>Eukaryota</taxon>
        <taxon>Fungi</taxon>
        <taxon>Dikarya</taxon>
        <taxon>Ascomycota</taxon>
        <taxon>Pezizomycotina</taxon>
        <taxon>Sordariomycetes</taxon>
        <taxon>Sordariomycetidae</taxon>
        <taxon>Sordariales</taxon>
        <taxon>Chaetomiaceae</taxon>
        <taxon>Corynascus</taxon>
    </lineage>
</organism>
<keyword evidence="2" id="KW-1185">Reference proteome</keyword>
<sequence>MAVVPRQLDPSFFWPYAESVPPPEPFWCSLTDLKVKFDLGSPSRRWYFRGEPGDPYNVPGSDEPLPADTIDLMPPGYGSEEDTEAALEYDRLMRSKEVRIVSDDDLLIPFTRVVAHLPVLQSACLTTDLRRPCMVCGYNDYLKDPDESASEPRVFFRVYDWTPPKQVLDLSREAAREKFQQEAVITFLPSLSTLDMSRFKY</sequence>
<reference evidence="1" key="1">
    <citation type="journal article" date="2023" name="Mol. Phylogenet. Evol.">
        <title>Genome-scale phylogeny and comparative genomics of the fungal order Sordariales.</title>
        <authorList>
            <person name="Hensen N."/>
            <person name="Bonometti L."/>
            <person name="Westerberg I."/>
            <person name="Brannstrom I.O."/>
            <person name="Guillou S."/>
            <person name="Cros-Aarteil S."/>
            <person name="Calhoun S."/>
            <person name="Haridas S."/>
            <person name="Kuo A."/>
            <person name="Mondo S."/>
            <person name="Pangilinan J."/>
            <person name="Riley R."/>
            <person name="LaButti K."/>
            <person name="Andreopoulos B."/>
            <person name="Lipzen A."/>
            <person name="Chen C."/>
            <person name="Yan M."/>
            <person name="Daum C."/>
            <person name="Ng V."/>
            <person name="Clum A."/>
            <person name="Steindorff A."/>
            <person name="Ohm R.A."/>
            <person name="Martin F."/>
            <person name="Silar P."/>
            <person name="Natvig D.O."/>
            <person name="Lalanne C."/>
            <person name="Gautier V."/>
            <person name="Ament-Velasquez S.L."/>
            <person name="Kruys A."/>
            <person name="Hutchinson M.I."/>
            <person name="Powell A.J."/>
            <person name="Barry K."/>
            <person name="Miller A.N."/>
            <person name="Grigoriev I.V."/>
            <person name="Debuchy R."/>
            <person name="Gladieux P."/>
            <person name="Hiltunen Thoren M."/>
            <person name="Johannesson H."/>
        </authorList>
    </citation>
    <scope>NUCLEOTIDE SEQUENCE</scope>
    <source>
        <strain evidence="1">CBS 359.72</strain>
    </source>
</reference>
<evidence type="ECO:0000313" key="1">
    <source>
        <dbReference type="EMBL" id="KAK4244395.1"/>
    </source>
</evidence>
<dbReference type="AlphaFoldDB" id="A0AAN7CLS7"/>
<proteinExistence type="predicted"/>
<comment type="caution">
    <text evidence="1">The sequence shown here is derived from an EMBL/GenBank/DDBJ whole genome shotgun (WGS) entry which is preliminary data.</text>
</comment>
<gene>
    <name evidence="1" type="ORF">C7999DRAFT_43937</name>
</gene>
<reference evidence="1" key="2">
    <citation type="submission" date="2023-05" db="EMBL/GenBank/DDBJ databases">
        <authorList>
            <consortium name="Lawrence Berkeley National Laboratory"/>
            <person name="Steindorff A."/>
            <person name="Hensen N."/>
            <person name="Bonometti L."/>
            <person name="Westerberg I."/>
            <person name="Brannstrom I.O."/>
            <person name="Guillou S."/>
            <person name="Cros-Aarteil S."/>
            <person name="Calhoun S."/>
            <person name="Haridas S."/>
            <person name="Kuo A."/>
            <person name="Mondo S."/>
            <person name="Pangilinan J."/>
            <person name="Riley R."/>
            <person name="Labutti K."/>
            <person name="Andreopoulos B."/>
            <person name="Lipzen A."/>
            <person name="Chen C."/>
            <person name="Yanf M."/>
            <person name="Daum C."/>
            <person name="Ng V."/>
            <person name="Clum A."/>
            <person name="Ohm R."/>
            <person name="Martin F."/>
            <person name="Silar P."/>
            <person name="Natvig D."/>
            <person name="Lalanne C."/>
            <person name="Gautier V."/>
            <person name="Ament-Velasquez S.L."/>
            <person name="Kruys A."/>
            <person name="Hutchinson M.I."/>
            <person name="Powell A.J."/>
            <person name="Barry K."/>
            <person name="Miller A.N."/>
            <person name="Grigoriev I.V."/>
            <person name="Debuchy R."/>
            <person name="Gladieux P."/>
            <person name="Thoren M.H."/>
            <person name="Johannesson H."/>
        </authorList>
    </citation>
    <scope>NUCLEOTIDE SEQUENCE</scope>
    <source>
        <strain evidence="1">CBS 359.72</strain>
    </source>
</reference>
<accession>A0AAN7CLS7</accession>
<dbReference type="Proteomes" id="UP001303647">
    <property type="component" value="Unassembled WGS sequence"/>
</dbReference>
<protein>
    <submittedName>
        <fullName evidence="1">Uncharacterized protein</fullName>
    </submittedName>
</protein>
<name>A0AAN7CLS7_9PEZI</name>
<evidence type="ECO:0000313" key="2">
    <source>
        <dbReference type="Proteomes" id="UP001303647"/>
    </source>
</evidence>
<dbReference type="EMBL" id="MU857741">
    <property type="protein sequence ID" value="KAK4244395.1"/>
    <property type="molecule type" value="Genomic_DNA"/>
</dbReference>